<keyword evidence="4 6" id="KW-0133">Cell shape</keyword>
<dbReference type="InterPro" id="IPR056546">
    <property type="entry name" value="MreB_MamK-like"/>
</dbReference>
<dbReference type="PANTHER" id="PTHR42749">
    <property type="entry name" value="CELL SHAPE-DETERMINING PROTEIN MREB"/>
    <property type="match status" value="1"/>
</dbReference>
<protein>
    <recommendedName>
        <fullName evidence="6">Cell shape-determining protein MreB</fullName>
    </recommendedName>
</protein>
<evidence type="ECO:0000256" key="6">
    <source>
        <dbReference type="HAMAP-Rule" id="MF_02207"/>
    </source>
</evidence>
<dbReference type="InterPro" id="IPR043129">
    <property type="entry name" value="ATPase_NBD"/>
</dbReference>
<keyword evidence="3 6" id="KW-0067">ATP-binding</keyword>
<dbReference type="GO" id="GO:0000902">
    <property type="term" value="P:cell morphogenesis"/>
    <property type="evidence" value="ECO:0007669"/>
    <property type="project" value="InterPro"/>
</dbReference>
<dbReference type="GO" id="GO:0005737">
    <property type="term" value="C:cytoplasm"/>
    <property type="evidence" value="ECO:0007669"/>
    <property type="project" value="UniProtKB-SubCell"/>
</dbReference>
<evidence type="ECO:0000256" key="4">
    <source>
        <dbReference type="ARBA" id="ARBA00022960"/>
    </source>
</evidence>
<dbReference type="PRINTS" id="PR01652">
    <property type="entry name" value="SHAPEPROTEIN"/>
</dbReference>
<dbReference type="AlphaFoldDB" id="A0A7C4CGG2"/>
<feature type="binding site" evidence="6">
    <location>
        <begin position="287"/>
        <end position="290"/>
    </location>
    <ligand>
        <name>ATP</name>
        <dbReference type="ChEBI" id="CHEBI:30616"/>
    </ligand>
</feature>
<evidence type="ECO:0000256" key="5">
    <source>
        <dbReference type="ARBA" id="ARBA00023458"/>
    </source>
</evidence>
<dbReference type="InterPro" id="IPR004753">
    <property type="entry name" value="MreB"/>
</dbReference>
<feature type="binding site" evidence="6">
    <location>
        <begin position="205"/>
        <end position="208"/>
    </location>
    <ligand>
        <name>ATP</name>
        <dbReference type="ChEBI" id="CHEBI:30616"/>
    </ligand>
</feature>
<dbReference type="NCBIfam" id="TIGR00904">
    <property type="entry name" value="mreB"/>
    <property type="match status" value="1"/>
</dbReference>
<sequence>MFGRLDLGIDLGTANTLVYVRGKGIVVNEPSVIAINVETNEIVKVGEEAKKMIGKTPSFIQAIRPLKDGVIADYDVALAMLTYFISKAQDRFSFFRPRVVIGVPVGVTEVESRALLTAGKEAGAKKVFLIEEPMATALGAGLPVEEPQGNMVIDIGGGTTEAAVISLGSIVTWSSTRVAGDEFDEAIIQYVREVYRVTIGVRTAERVKIEIGNVFPLKEYDELQTEIVGIELSSGLPKRLTLTGGEIREAIKSTAMQIVETAKATLEKTPPELVADITERGIIVSGGGSLLRGICELISKETGIDVYRAEDPMSCVARGAGMVLDKMDILARLKSVE</sequence>
<dbReference type="SUPFAM" id="SSF53067">
    <property type="entry name" value="Actin-like ATPase domain"/>
    <property type="match status" value="2"/>
</dbReference>
<proteinExistence type="inferred from homology"/>
<name>A0A7C4CGG2_9BACT</name>
<keyword evidence="2 6" id="KW-0547">Nucleotide-binding</keyword>
<dbReference type="Pfam" id="PF06723">
    <property type="entry name" value="MreB_Mbl"/>
    <property type="match status" value="1"/>
</dbReference>
<evidence type="ECO:0000256" key="2">
    <source>
        <dbReference type="ARBA" id="ARBA00022741"/>
    </source>
</evidence>
<dbReference type="HAMAP" id="MF_02207">
    <property type="entry name" value="MreB"/>
    <property type="match status" value="1"/>
</dbReference>
<gene>
    <name evidence="6" type="primary">mreB</name>
    <name evidence="7" type="ORF">ENT77_06120</name>
</gene>
<comment type="subcellular location">
    <subcellularLocation>
        <location evidence="6">Cytoplasm</location>
    </subcellularLocation>
    <text evidence="6">Membrane-associated.</text>
</comment>
<feature type="binding site" evidence="6">
    <location>
        <begin position="157"/>
        <end position="159"/>
    </location>
    <ligand>
        <name>ATP</name>
        <dbReference type="ChEBI" id="CHEBI:30616"/>
    </ligand>
</feature>
<dbReference type="NCBIfam" id="NF010539">
    <property type="entry name" value="PRK13927.1"/>
    <property type="match status" value="1"/>
</dbReference>
<dbReference type="CDD" id="cd10225">
    <property type="entry name" value="ASKHA_NBD_MreB-like"/>
    <property type="match status" value="1"/>
</dbReference>
<reference evidence="7" key="1">
    <citation type="journal article" date="2020" name="mSystems">
        <title>Genome- and Community-Level Interaction Insights into Carbon Utilization and Element Cycling Functions of Hydrothermarchaeota in Hydrothermal Sediment.</title>
        <authorList>
            <person name="Zhou Z."/>
            <person name="Liu Y."/>
            <person name="Xu W."/>
            <person name="Pan J."/>
            <person name="Luo Z.H."/>
            <person name="Li M."/>
        </authorList>
    </citation>
    <scope>NUCLEOTIDE SEQUENCE [LARGE SCALE GENOMIC DNA]</scope>
    <source>
        <strain evidence="7">SpSt-609</strain>
    </source>
</reference>
<dbReference type="GO" id="GO:0008360">
    <property type="term" value="P:regulation of cell shape"/>
    <property type="evidence" value="ECO:0007669"/>
    <property type="project" value="UniProtKB-UniRule"/>
</dbReference>
<evidence type="ECO:0000256" key="1">
    <source>
        <dbReference type="ARBA" id="ARBA00022490"/>
    </source>
</evidence>
<comment type="caution">
    <text evidence="7">The sequence shown here is derived from an EMBL/GenBank/DDBJ whole genome shotgun (WGS) entry which is preliminary data.</text>
</comment>
<evidence type="ECO:0000313" key="7">
    <source>
        <dbReference type="EMBL" id="HGU40756.1"/>
    </source>
</evidence>
<feature type="binding site" evidence="6">
    <location>
        <begin position="13"/>
        <end position="15"/>
    </location>
    <ligand>
        <name>ATP</name>
        <dbReference type="ChEBI" id="CHEBI:30616"/>
    </ligand>
</feature>
<comment type="similarity">
    <text evidence="5 6">Belongs to the FtsA/MreB family.</text>
</comment>
<dbReference type="PANTHER" id="PTHR42749:SF1">
    <property type="entry name" value="CELL SHAPE-DETERMINING PROTEIN MREB"/>
    <property type="match status" value="1"/>
</dbReference>
<evidence type="ECO:0000256" key="3">
    <source>
        <dbReference type="ARBA" id="ARBA00022840"/>
    </source>
</evidence>
<comment type="function">
    <text evidence="6">Forms membrane-associated dynamic filaments that are essential for cell shape determination. Acts by regulating cell wall synthesis and cell elongation, and thus cell shape. A feedback loop between cell geometry and MreB localization may maintain elongated cell shape by targeting cell wall growth to regions of negative cell wall curvature.</text>
</comment>
<comment type="subunit">
    <text evidence="6">Forms polymers.</text>
</comment>
<organism evidence="7">
    <name type="scientific">Fervidobacterium thailandense</name>
    <dbReference type="NCBI Taxonomy" id="1008305"/>
    <lineage>
        <taxon>Bacteria</taxon>
        <taxon>Thermotogati</taxon>
        <taxon>Thermotogota</taxon>
        <taxon>Thermotogae</taxon>
        <taxon>Thermotogales</taxon>
        <taxon>Fervidobacteriaceae</taxon>
        <taxon>Fervidobacterium</taxon>
    </lineage>
</organism>
<accession>A0A7C4CGG2</accession>
<dbReference type="GO" id="GO:0005524">
    <property type="term" value="F:ATP binding"/>
    <property type="evidence" value="ECO:0007669"/>
    <property type="project" value="UniProtKB-KW"/>
</dbReference>
<keyword evidence="1 6" id="KW-0963">Cytoplasm</keyword>
<dbReference type="EMBL" id="DSZY01000029">
    <property type="protein sequence ID" value="HGU40756.1"/>
    <property type="molecule type" value="Genomic_DNA"/>
</dbReference>
<dbReference type="Gene3D" id="3.30.420.40">
    <property type="match status" value="2"/>
</dbReference>